<comment type="caution">
    <text evidence="1">The sequence shown here is derived from an EMBL/GenBank/DDBJ whole genome shotgun (WGS) entry which is preliminary data.</text>
</comment>
<reference evidence="1 2" key="1">
    <citation type="submission" date="2024-02" db="EMBL/GenBank/DDBJ databases">
        <authorList>
            <person name="Saticioglu I.B."/>
        </authorList>
    </citation>
    <scope>NUCLEOTIDE SEQUENCE [LARGE SCALE GENOMIC DNA]</scope>
    <source>
        <strain evidence="1 2">Mu-43</strain>
    </source>
</reference>
<sequence length="150" mass="15847">MREKTDAASVWDDVATEFLHLYPRGGRLIGVAGTDASRSTAAADELAAALARAGQTIERTHSDDGDEGALRDGPIAAFRTDRTADRVLVASGPAALLTPSARGLWNFSVWQLAGDEQPHTAASVLIDVTDPAHPTRRFADYCALPAAYSA</sequence>
<gene>
    <name evidence="1" type="ORF">WDU93_00355</name>
</gene>
<evidence type="ECO:0000313" key="1">
    <source>
        <dbReference type="EMBL" id="MEJ1090127.1"/>
    </source>
</evidence>
<name>A0ABU8LFK8_9MICO</name>
<dbReference type="RefSeq" id="WP_337316187.1">
    <property type="nucleotide sequence ID" value="NZ_JBBDGN010000001.1"/>
</dbReference>
<evidence type="ECO:0000313" key="2">
    <source>
        <dbReference type="Proteomes" id="UP001366085"/>
    </source>
</evidence>
<keyword evidence="2" id="KW-1185">Reference proteome</keyword>
<accession>A0ABU8LFK8</accession>
<dbReference type="EMBL" id="JBBDGN010000001">
    <property type="protein sequence ID" value="MEJ1090127.1"/>
    <property type="molecule type" value="Genomic_DNA"/>
</dbReference>
<protein>
    <submittedName>
        <fullName evidence="1">Uncharacterized protein</fullName>
    </submittedName>
</protein>
<organism evidence="1 2">
    <name type="scientific">Microbacterium istanbulense</name>
    <dbReference type="NCBI Taxonomy" id="3122049"/>
    <lineage>
        <taxon>Bacteria</taxon>
        <taxon>Bacillati</taxon>
        <taxon>Actinomycetota</taxon>
        <taxon>Actinomycetes</taxon>
        <taxon>Micrococcales</taxon>
        <taxon>Microbacteriaceae</taxon>
        <taxon>Microbacterium</taxon>
    </lineage>
</organism>
<dbReference type="Proteomes" id="UP001366085">
    <property type="component" value="Unassembled WGS sequence"/>
</dbReference>
<proteinExistence type="predicted"/>